<evidence type="ECO:0008006" key="3">
    <source>
        <dbReference type="Google" id="ProtNLM"/>
    </source>
</evidence>
<proteinExistence type="predicted"/>
<dbReference type="Proteomes" id="UP000094296">
    <property type="component" value="Unassembled WGS sequence"/>
</dbReference>
<evidence type="ECO:0000313" key="2">
    <source>
        <dbReference type="Proteomes" id="UP000094296"/>
    </source>
</evidence>
<name>A0A1E5G3V3_9FIRM</name>
<sequence length="203" mass="23533">MTDDYVQQETKKVTHYPKYHVLEQQDYWDPHTRDIVLGRLEYSYTTNYLTLAEVELLKRVCAHLIHDKNEEILYFIIRHIDSTLSSQIGENQRQEGIPSAKDLIRHGLELLNSATKRYNSMRFIESNADAQLAVLEELAKGNINEWDIRLQQAFFKKLLSLTVDAYYSHPVVWSAIGYGGPAYPRGYVRAGLGQLDPWEAQTE</sequence>
<keyword evidence="2" id="KW-1185">Reference proteome</keyword>
<dbReference type="OrthoDB" id="63962at2"/>
<gene>
    <name evidence="1" type="ORF">BHF68_13800</name>
</gene>
<evidence type="ECO:0000313" key="1">
    <source>
        <dbReference type="EMBL" id="OEF97759.1"/>
    </source>
</evidence>
<dbReference type="AlphaFoldDB" id="A0A1E5G3V3"/>
<organism evidence="1 2">
    <name type="scientific">Desulfuribacillus alkaliarsenatis</name>
    <dbReference type="NCBI Taxonomy" id="766136"/>
    <lineage>
        <taxon>Bacteria</taxon>
        <taxon>Bacillati</taxon>
        <taxon>Bacillota</taxon>
        <taxon>Desulfuribacillia</taxon>
        <taxon>Desulfuribacillales</taxon>
        <taxon>Desulfuribacillaceae</taxon>
        <taxon>Desulfuribacillus</taxon>
    </lineage>
</organism>
<reference evidence="1 2" key="1">
    <citation type="submission" date="2016-09" db="EMBL/GenBank/DDBJ databases">
        <title>Draft genome sequence for the type strain of Desulfuribacillus alkaliarsenatis AHT28, an obligately anaerobic, sulfidogenic bacterium isolated from Russian soda lake sediments.</title>
        <authorList>
            <person name="Abin C.A."/>
            <person name="Hollibaugh J.T."/>
        </authorList>
    </citation>
    <scope>NUCLEOTIDE SEQUENCE [LARGE SCALE GENOMIC DNA]</scope>
    <source>
        <strain evidence="1 2">AHT28</strain>
    </source>
</reference>
<dbReference type="RefSeq" id="WP_069642538.1">
    <property type="nucleotide sequence ID" value="NZ_MIJE01000004.1"/>
</dbReference>
<dbReference type="EMBL" id="MIJE01000004">
    <property type="protein sequence ID" value="OEF97759.1"/>
    <property type="molecule type" value="Genomic_DNA"/>
</dbReference>
<dbReference type="InterPro" id="IPR027056">
    <property type="entry name" value="Gluconate_2DH_su3"/>
</dbReference>
<dbReference type="STRING" id="766136.BHF68_13800"/>
<accession>A0A1E5G3V3</accession>
<protein>
    <recommendedName>
        <fullName evidence="3">Gluconate 2-dehydrogenase</fullName>
    </recommendedName>
</protein>
<comment type="caution">
    <text evidence="1">The sequence shown here is derived from an EMBL/GenBank/DDBJ whole genome shotgun (WGS) entry which is preliminary data.</text>
</comment>
<dbReference type="Pfam" id="PF13618">
    <property type="entry name" value="Gluconate_2-dh3"/>
    <property type="match status" value="1"/>
</dbReference>